<proteinExistence type="inferred from homology"/>
<evidence type="ECO:0000256" key="3">
    <source>
        <dbReference type="ARBA" id="ARBA00022692"/>
    </source>
</evidence>
<evidence type="ECO:0000313" key="9">
    <source>
        <dbReference type="Proteomes" id="UP000006702"/>
    </source>
</evidence>
<evidence type="ECO:0000256" key="6">
    <source>
        <dbReference type="ARBA" id="ARBA00037968"/>
    </source>
</evidence>
<dbReference type="InterPro" id="IPR011701">
    <property type="entry name" value="MFS"/>
</dbReference>
<dbReference type="SUPFAM" id="SSF103473">
    <property type="entry name" value="MFS general substrate transporter"/>
    <property type="match status" value="1"/>
</dbReference>
<dbReference type="Pfam" id="PF07690">
    <property type="entry name" value="MFS_1"/>
    <property type="match status" value="1"/>
</dbReference>
<evidence type="ECO:0000256" key="1">
    <source>
        <dbReference type="ARBA" id="ARBA00004141"/>
    </source>
</evidence>
<dbReference type="GeneID" id="4591604"/>
<organism evidence="8 9">
    <name type="scientific">Neosartorya fischeri (strain ATCC 1020 / DSM 3700 / CBS 544.65 / FGSC A1164 / JCM 1740 / NRRL 181 / WB 181)</name>
    <name type="common">Aspergillus fischerianus</name>
    <dbReference type="NCBI Taxonomy" id="331117"/>
    <lineage>
        <taxon>Eukaryota</taxon>
        <taxon>Fungi</taxon>
        <taxon>Dikarya</taxon>
        <taxon>Ascomycota</taxon>
        <taxon>Pezizomycotina</taxon>
        <taxon>Eurotiomycetes</taxon>
        <taxon>Eurotiomycetidae</taxon>
        <taxon>Eurotiales</taxon>
        <taxon>Aspergillaceae</taxon>
        <taxon>Aspergillus</taxon>
        <taxon>Aspergillus subgen. Fumigati</taxon>
    </lineage>
</organism>
<dbReference type="HOGENOM" id="CLU_001265_0_5_1"/>
<keyword evidence="2" id="KW-0813">Transport</keyword>
<accession>A1D3X0</accession>
<feature type="transmembrane region" description="Helical" evidence="7">
    <location>
        <begin position="330"/>
        <end position="353"/>
    </location>
</feature>
<comment type="similarity">
    <text evidence="6">Belongs to the major facilitator superfamily. Allantoate permease family.</text>
</comment>
<dbReference type="AlphaFoldDB" id="A1D3X0"/>
<feature type="transmembrane region" description="Helical" evidence="7">
    <location>
        <begin position="198"/>
        <end position="217"/>
    </location>
</feature>
<feature type="transmembrane region" description="Helical" evidence="7">
    <location>
        <begin position="298"/>
        <end position="318"/>
    </location>
</feature>
<dbReference type="OrthoDB" id="4454541at2759"/>
<keyword evidence="9" id="KW-1185">Reference proteome</keyword>
<dbReference type="eggNOG" id="KOG2533">
    <property type="taxonomic scope" value="Eukaryota"/>
</dbReference>
<dbReference type="OMA" id="AVVQMWY"/>
<feature type="transmembrane region" description="Helical" evidence="7">
    <location>
        <begin position="472"/>
        <end position="495"/>
    </location>
</feature>
<protein>
    <submittedName>
        <fullName evidence="8">Allantoate permease</fullName>
    </submittedName>
</protein>
<dbReference type="RefSeq" id="XP_001265010.1">
    <property type="nucleotide sequence ID" value="XM_001265009.1"/>
</dbReference>
<dbReference type="GO" id="GO:0016020">
    <property type="term" value="C:membrane"/>
    <property type="evidence" value="ECO:0007669"/>
    <property type="project" value="UniProtKB-SubCell"/>
</dbReference>
<feature type="transmembrane region" description="Helical" evidence="7">
    <location>
        <begin position="229"/>
        <end position="249"/>
    </location>
</feature>
<gene>
    <name evidence="8" type="ORF">NFIA_018140</name>
</gene>
<dbReference type="InterPro" id="IPR036259">
    <property type="entry name" value="MFS_trans_sf"/>
</dbReference>
<dbReference type="VEuPathDB" id="FungiDB:NFIA_018140"/>
<name>A1D3X0_NEOFI</name>
<evidence type="ECO:0000256" key="2">
    <source>
        <dbReference type="ARBA" id="ARBA00022448"/>
    </source>
</evidence>
<evidence type="ECO:0000313" key="8">
    <source>
        <dbReference type="EMBL" id="EAW23113.1"/>
    </source>
</evidence>
<reference evidence="9" key="1">
    <citation type="journal article" date="2008" name="PLoS Genet.">
        <title>Genomic islands in the pathogenic filamentous fungus Aspergillus fumigatus.</title>
        <authorList>
            <person name="Fedorova N.D."/>
            <person name="Khaldi N."/>
            <person name="Joardar V.S."/>
            <person name="Maiti R."/>
            <person name="Amedeo P."/>
            <person name="Anderson M.J."/>
            <person name="Crabtree J."/>
            <person name="Silva J.C."/>
            <person name="Badger J.H."/>
            <person name="Albarraq A."/>
            <person name="Angiuoli S."/>
            <person name="Bussey H."/>
            <person name="Bowyer P."/>
            <person name="Cotty P.J."/>
            <person name="Dyer P.S."/>
            <person name="Egan A."/>
            <person name="Galens K."/>
            <person name="Fraser-Liggett C.M."/>
            <person name="Haas B.J."/>
            <person name="Inman J.M."/>
            <person name="Kent R."/>
            <person name="Lemieux S."/>
            <person name="Malavazi I."/>
            <person name="Orvis J."/>
            <person name="Roemer T."/>
            <person name="Ronning C.M."/>
            <person name="Sundaram J.P."/>
            <person name="Sutton G."/>
            <person name="Turner G."/>
            <person name="Venter J.C."/>
            <person name="White O.R."/>
            <person name="Whitty B.R."/>
            <person name="Youngman P."/>
            <person name="Wolfe K.H."/>
            <person name="Goldman G.H."/>
            <person name="Wortman J.R."/>
            <person name="Jiang B."/>
            <person name="Denning D.W."/>
            <person name="Nierman W.C."/>
        </authorList>
    </citation>
    <scope>NUCLEOTIDE SEQUENCE [LARGE SCALE GENOMIC DNA]</scope>
    <source>
        <strain evidence="9">ATCC 1020 / DSM 3700 / CBS 544.65 / FGSC A1164 / JCM 1740 / NRRL 181 / WB 181</strain>
    </source>
</reference>
<dbReference type="FunFam" id="1.20.1250.20:FF:000064">
    <property type="entry name" value="MFS allantoate transporter"/>
    <property type="match status" value="1"/>
</dbReference>
<dbReference type="GO" id="GO:0022857">
    <property type="term" value="F:transmembrane transporter activity"/>
    <property type="evidence" value="ECO:0007669"/>
    <property type="project" value="InterPro"/>
</dbReference>
<dbReference type="EMBL" id="DS027688">
    <property type="protein sequence ID" value="EAW23113.1"/>
    <property type="molecule type" value="Genomic_DNA"/>
</dbReference>
<evidence type="ECO:0000256" key="5">
    <source>
        <dbReference type="ARBA" id="ARBA00023136"/>
    </source>
</evidence>
<dbReference type="Proteomes" id="UP000006702">
    <property type="component" value="Unassembled WGS sequence"/>
</dbReference>
<keyword evidence="5 7" id="KW-0472">Membrane</keyword>
<keyword evidence="4 7" id="KW-1133">Transmembrane helix</keyword>
<sequence>MSLGAEPAHGKGRDEELIETVHPAPYQGHTQHSETKKDDALQLIEQVGHSTVLTAENNARVLRRIDLRLLPILLGIYFLQQLDKSTLSYASVFGLIEKAHLHGNQYSWLGSVVYVAQLVAQPLIAYILVKVPLGKFLAATTLLWGVSLTCMTAANTFPGLLVCRMFLGLFEAGVAPAFIAVTQMWYRRLEQPVRLGSWYAMNGVVFMFGSLITWGLGHIASSVFEPYQIIFLFFGLITVVFSVVVLLYMPDSPIRAKFLNEEDKLVAIERLRMNQQGIETHQWKWDHVKETCLDLKSWVWFALMFSISGGISTFGPLIIKAFGFDQFKTILFNIPFGAVQLVATMGGAWLATFIKMKGPIVILLCLPPIAGCVMLLQIAHDAEHRGALLAGYYIPAFCLPRHHTYDLFLVCREHCRRNEEESDDWPVDCRTMRWQHHWSHSVHNRRSAALQTRSALKPRHVLRTGSSLHVSYLLLLCGTQALTLTFSINLVYLWFLNKKHSQKRVSMGKNATIIDHSMYAVGDGPVDKEGVPIQQTATEDNAFKDLTDWQNEDFVYVF</sequence>
<feature type="transmembrane region" description="Helical" evidence="7">
    <location>
        <begin position="136"/>
        <end position="154"/>
    </location>
</feature>
<feature type="transmembrane region" description="Helical" evidence="7">
    <location>
        <begin position="360"/>
        <end position="379"/>
    </location>
</feature>
<evidence type="ECO:0000256" key="7">
    <source>
        <dbReference type="SAM" id="Phobius"/>
    </source>
</evidence>
<feature type="transmembrane region" description="Helical" evidence="7">
    <location>
        <begin position="166"/>
        <end position="186"/>
    </location>
</feature>
<dbReference type="Gene3D" id="1.20.1250.20">
    <property type="entry name" value="MFS general substrate transporter like domains"/>
    <property type="match status" value="1"/>
</dbReference>
<dbReference type="PANTHER" id="PTHR43791">
    <property type="entry name" value="PERMEASE-RELATED"/>
    <property type="match status" value="1"/>
</dbReference>
<comment type="subcellular location">
    <subcellularLocation>
        <location evidence="1">Membrane</location>
        <topology evidence="1">Multi-pass membrane protein</topology>
    </subcellularLocation>
</comment>
<keyword evidence="3 7" id="KW-0812">Transmembrane</keyword>
<dbReference type="KEGG" id="nfi:NFIA_018140"/>
<evidence type="ECO:0000256" key="4">
    <source>
        <dbReference type="ARBA" id="ARBA00022989"/>
    </source>
</evidence>
<dbReference type="PANTHER" id="PTHR43791:SF59">
    <property type="entry name" value="TRANSPORTER, PUTATIVE (AFU_ORTHOLOGUE AFUA_1G06550)-RELATED"/>
    <property type="match status" value="1"/>
</dbReference>
<feature type="transmembrane region" description="Helical" evidence="7">
    <location>
        <begin position="108"/>
        <end position="129"/>
    </location>
</feature>